<organism evidence="1">
    <name type="scientific">CrAss-like virus sp. ctcfK29</name>
    <dbReference type="NCBI Taxonomy" id="2826827"/>
    <lineage>
        <taxon>Viruses</taxon>
        <taxon>Duplodnaviria</taxon>
        <taxon>Heunggongvirae</taxon>
        <taxon>Uroviricota</taxon>
        <taxon>Caudoviricetes</taxon>
        <taxon>Crassvirales</taxon>
    </lineage>
</organism>
<proteinExistence type="predicted"/>
<accession>A0A8S5MJB3</accession>
<name>A0A8S5MJB3_9CAUD</name>
<dbReference type="Gene3D" id="3.30.420.240">
    <property type="match status" value="1"/>
</dbReference>
<protein>
    <submittedName>
        <fullName evidence="1">Terminase large subunit</fullName>
    </submittedName>
</protein>
<sequence length="755" mass="86587">METIKFNKCQTPVEELKLESYPAEVVEQFWDFLNNVPFIRWMVSPDRPLVSELPRDNEGRAIIDITHPPILEDSDYFRPSALAYKANKGRYVLLRPNANPNSDFGKWLYSQRERGWNGYCNPTTGMWVTGDYYWMLNFCPMHLVENENGIDIRTVAHPRFWDGQFLMSHYFLQARTHGHHAAELASRGKGKTSFGGGLLAKRCIIGESENNKTEVQCMVTAVDRTKLMDTNQILRVFKDNLDHCAKYTQFASHRLKSSDQEMEWKMGFKKAGSEVEYGSKNSVSGIITGVNQDKLNGSRGVLYLIEEAGIFKNLTSMYNMIRPSVEHGSKVFGEIFAYGTAGDDQSDFTAFAEMFYSPEGYNLEPLDNVFDKEGQGRKKCCFFFPAYLNYDESCIDKNGNSDVSKALLMILYDRYKVKYGTTDINTIVKRISQYPIVPQEAMLRSHGNIFPVTELNERLNQLDNDPNAFDDVYVGELVQDNKTGEVKFNPTIDLPIRDFPTKDNKVKGALEIFEMPKKNGEGKILAGRYICSADPYDADCSNTMSLGSIFVMDLWTDMIVAEYTGRPTFAEDFYEICRKLCLFYNCRCMYEQNVMGMFSYFSSHNATHLLAETPEYLVQRNMISSIGYGNKSVGIRATTPIINGAFKMIQTWLRKPIISIETDADGNNNEVSIPNLYRIKNRALLKELVLWNPQGNFDRVMSLVQLMLYREEKMVLYHGDLRHTEEISSGMEKDDYWDKNYPGKKNYATAVKSYY</sequence>
<evidence type="ECO:0000313" key="1">
    <source>
        <dbReference type="EMBL" id="DAD82296.1"/>
    </source>
</evidence>
<dbReference type="InterPro" id="IPR027417">
    <property type="entry name" value="P-loop_NTPase"/>
</dbReference>
<dbReference type="Gene3D" id="3.40.50.300">
    <property type="entry name" value="P-loop containing nucleotide triphosphate hydrolases"/>
    <property type="match status" value="1"/>
</dbReference>
<reference evidence="1" key="1">
    <citation type="journal article" date="2021" name="Proc. Natl. Acad. Sci. U.S.A.">
        <title>A Catalog of Tens of Thousands of Viruses from Human Metagenomes Reveals Hidden Associations with Chronic Diseases.</title>
        <authorList>
            <person name="Tisza M.J."/>
            <person name="Buck C.B."/>
        </authorList>
    </citation>
    <scope>NUCLEOTIDE SEQUENCE</scope>
    <source>
        <strain evidence="1">CtcfK29</strain>
    </source>
</reference>
<dbReference type="EMBL" id="BK014916">
    <property type="protein sequence ID" value="DAD82296.1"/>
    <property type="molecule type" value="Genomic_DNA"/>
</dbReference>